<protein>
    <submittedName>
        <fullName evidence="3">Tetratricopeptide repeat protein</fullName>
    </submittedName>
</protein>
<keyword evidence="1" id="KW-0489">Methyltransferase</keyword>
<dbReference type="OrthoDB" id="5166699at2"/>
<dbReference type="Gene3D" id="1.25.40.10">
    <property type="entry name" value="Tetratricopeptide repeat domain"/>
    <property type="match status" value="1"/>
</dbReference>
<evidence type="ECO:0000256" key="2">
    <source>
        <dbReference type="ARBA" id="ARBA00022679"/>
    </source>
</evidence>
<dbReference type="GO" id="GO:0008168">
    <property type="term" value="F:methyltransferase activity"/>
    <property type="evidence" value="ECO:0007669"/>
    <property type="project" value="UniProtKB-KW"/>
</dbReference>
<evidence type="ECO:0000256" key="1">
    <source>
        <dbReference type="ARBA" id="ARBA00022603"/>
    </source>
</evidence>
<dbReference type="SUPFAM" id="SSF53335">
    <property type="entry name" value="S-adenosyl-L-methionine-dependent methyltransferases"/>
    <property type="match status" value="1"/>
</dbReference>
<comment type="caution">
    <text evidence="3">The sequence shown here is derived from an EMBL/GenBank/DDBJ whole genome shotgun (WGS) entry which is preliminary data.</text>
</comment>
<evidence type="ECO:0000313" key="4">
    <source>
        <dbReference type="Proteomes" id="UP000490800"/>
    </source>
</evidence>
<dbReference type="Proteomes" id="UP000490800">
    <property type="component" value="Unassembled WGS sequence"/>
</dbReference>
<dbReference type="InterPro" id="IPR029063">
    <property type="entry name" value="SAM-dependent_MTases_sf"/>
</dbReference>
<dbReference type="Gene3D" id="3.40.50.12710">
    <property type="match status" value="1"/>
</dbReference>
<dbReference type="InterPro" id="IPR038375">
    <property type="entry name" value="NDUFAF7_sf"/>
</dbReference>
<keyword evidence="4" id="KW-1185">Reference proteome</keyword>
<keyword evidence="2" id="KW-0808">Transferase</keyword>
<sequence>MSFTKQQTYRFSEAPIWDMQRSYYEEQGISAWQRDEVPHYITNNPRIGAAYAEIIFGFLQDRAKLGYGSEPVMILELGAGSGRLASHVLNELDELKACAGLKLPSYRYVMSDLAAKNLDYWKQHPQLCSFQKQGILDFAQFDAVQDAELYLTQSGECIRPADLKQPLLVIANYFFDSIPQELLYIDEGLVYECDVTMQIPSNETSLTPSELLSQVNLAYQYRRAAEYEQAAYPYRSVIRQYQQELEDSHVLFPVVGLECLERLNALSQEGFLLLTADKGDHRLENWKYAEAPDLIGHGSFSLEANYHAIGHVYEQSGAEVLFTDHRYKQINVGCILMLTDPASYSHTRLAYRRFINRFGPDDFFSLKKWLDEHLNQMELSQLLAFWRLGHYDAEFFLQCRERISELLPAAGEEDANAIRIGIRQMWQSYYPMEGSRDLAMECAELLYEMEAFEDALEFYERSSRKSGACTADTSALYHMAICCYETGNEEEAKGYSLKVLAQDPEHEGAASLCLLLQ</sequence>
<dbReference type="Pfam" id="PF02636">
    <property type="entry name" value="Methyltransf_28"/>
    <property type="match status" value="1"/>
</dbReference>
<dbReference type="SUPFAM" id="SSF48452">
    <property type="entry name" value="TPR-like"/>
    <property type="match status" value="1"/>
</dbReference>
<dbReference type="InterPro" id="IPR011990">
    <property type="entry name" value="TPR-like_helical_dom_sf"/>
</dbReference>
<dbReference type="GO" id="GO:0032259">
    <property type="term" value="P:methylation"/>
    <property type="evidence" value="ECO:0007669"/>
    <property type="project" value="UniProtKB-KW"/>
</dbReference>
<dbReference type="AlphaFoldDB" id="A0A7X3FLJ6"/>
<dbReference type="RefSeq" id="WP_157338270.1">
    <property type="nucleotide sequence ID" value="NZ_RHLK01000016.1"/>
</dbReference>
<dbReference type="InterPro" id="IPR003788">
    <property type="entry name" value="NDUFAF7"/>
</dbReference>
<evidence type="ECO:0000313" key="3">
    <source>
        <dbReference type="EMBL" id="MVP01842.1"/>
    </source>
</evidence>
<reference evidence="3 4" key="1">
    <citation type="journal article" date="2019" name="Microorganisms">
        <title>Paenibacillus lutrae sp. nov., A Chitinolytic Species Isolated from A River Otter in Castril Natural Park, Granada, Spain.</title>
        <authorList>
            <person name="Rodriguez M."/>
            <person name="Reina J.C."/>
            <person name="Bejar V."/>
            <person name="Llamas I."/>
        </authorList>
    </citation>
    <scope>NUCLEOTIDE SEQUENCE [LARGE SCALE GENOMIC DNA]</scope>
    <source>
        <strain evidence="3 4">N10</strain>
    </source>
</reference>
<organism evidence="3 4">
    <name type="scientific">Paenibacillus lutrae</name>
    <dbReference type="NCBI Taxonomy" id="2078573"/>
    <lineage>
        <taxon>Bacteria</taxon>
        <taxon>Bacillati</taxon>
        <taxon>Bacillota</taxon>
        <taxon>Bacilli</taxon>
        <taxon>Bacillales</taxon>
        <taxon>Paenibacillaceae</taxon>
        <taxon>Paenibacillus</taxon>
    </lineage>
</organism>
<dbReference type="EMBL" id="RHLK01000016">
    <property type="protein sequence ID" value="MVP01842.1"/>
    <property type="molecule type" value="Genomic_DNA"/>
</dbReference>
<accession>A0A7X3FLJ6</accession>
<proteinExistence type="predicted"/>
<gene>
    <name evidence="3" type="ORF">EDM21_20395</name>
</gene>
<name>A0A7X3FLJ6_9BACL</name>